<dbReference type="EMBL" id="BAABCP010000001">
    <property type="protein sequence ID" value="GAA3931078.1"/>
    <property type="molecule type" value="Genomic_DNA"/>
</dbReference>
<dbReference type="PROSITE" id="PS50928">
    <property type="entry name" value="ABC_TM1"/>
    <property type="match status" value="1"/>
</dbReference>
<dbReference type="CDD" id="cd06261">
    <property type="entry name" value="TM_PBP2"/>
    <property type="match status" value="1"/>
</dbReference>
<proteinExistence type="inferred from homology"/>
<dbReference type="RefSeq" id="WP_344818116.1">
    <property type="nucleotide sequence ID" value="NZ_BAABCP010000001.1"/>
</dbReference>
<feature type="transmembrane region" description="Helical" evidence="7">
    <location>
        <begin position="94"/>
        <end position="116"/>
    </location>
</feature>
<sequence length="311" mass="33054">MIVFRVLMLIPTLFAVTVFAFCLTLLVPGDPVYAILGESASPEAVAAVRAELGLDKHPVERYLIWLGSVIQGDFGTSLLGATPVLEAIMARLPVTISLVVLSVVVIIVIAVPSGILAGYARNPIFDRIAAIAVSVGQALPPFWLGLVFVAVFALGLNWFPPYGYMPVSHGLIDHLRYLVLPAVALAIPSICELFLQTRSAATDVFSEDYIRTARAAGQSGFSIVARWGGKNAMVPVVTVVGLQMDRLIGVAAPVETVFGMQGVGSLAVTSALNSDTTMLLGIIVVVGAFVLLLNLLVDLSYMYFNPKLRAS</sequence>
<evidence type="ECO:0000259" key="8">
    <source>
        <dbReference type="PROSITE" id="PS50928"/>
    </source>
</evidence>
<keyword evidence="3" id="KW-1003">Cell membrane</keyword>
<evidence type="ECO:0000256" key="2">
    <source>
        <dbReference type="ARBA" id="ARBA00022448"/>
    </source>
</evidence>
<organism evidence="9 10">
    <name type="scientific">Microbacterium soli</name>
    <dbReference type="NCBI Taxonomy" id="446075"/>
    <lineage>
        <taxon>Bacteria</taxon>
        <taxon>Bacillati</taxon>
        <taxon>Actinomycetota</taxon>
        <taxon>Actinomycetes</taxon>
        <taxon>Micrococcales</taxon>
        <taxon>Microbacteriaceae</taxon>
        <taxon>Microbacterium</taxon>
    </lineage>
</organism>
<evidence type="ECO:0000256" key="4">
    <source>
        <dbReference type="ARBA" id="ARBA00022692"/>
    </source>
</evidence>
<feature type="transmembrane region" description="Helical" evidence="7">
    <location>
        <begin position="128"/>
        <end position="155"/>
    </location>
</feature>
<accession>A0ABP7MW67</accession>
<feature type="transmembrane region" description="Helical" evidence="7">
    <location>
        <begin position="279"/>
        <end position="304"/>
    </location>
</feature>
<dbReference type="SUPFAM" id="SSF161098">
    <property type="entry name" value="MetI-like"/>
    <property type="match status" value="1"/>
</dbReference>
<reference evidence="10" key="1">
    <citation type="journal article" date="2019" name="Int. J. Syst. Evol. Microbiol.">
        <title>The Global Catalogue of Microorganisms (GCM) 10K type strain sequencing project: providing services to taxonomists for standard genome sequencing and annotation.</title>
        <authorList>
            <consortium name="The Broad Institute Genomics Platform"/>
            <consortium name="The Broad Institute Genome Sequencing Center for Infectious Disease"/>
            <person name="Wu L."/>
            <person name="Ma J."/>
        </authorList>
    </citation>
    <scope>NUCLEOTIDE SEQUENCE [LARGE SCALE GENOMIC DNA]</scope>
    <source>
        <strain evidence="10">JCM 17024</strain>
    </source>
</reference>
<keyword evidence="4 7" id="KW-0812">Transmembrane</keyword>
<dbReference type="Pfam" id="PF00528">
    <property type="entry name" value="BPD_transp_1"/>
    <property type="match status" value="1"/>
</dbReference>
<keyword evidence="5 7" id="KW-1133">Transmembrane helix</keyword>
<evidence type="ECO:0000256" key="3">
    <source>
        <dbReference type="ARBA" id="ARBA00022475"/>
    </source>
</evidence>
<keyword evidence="2 7" id="KW-0813">Transport</keyword>
<dbReference type="InterPro" id="IPR035906">
    <property type="entry name" value="MetI-like_sf"/>
</dbReference>
<dbReference type="Gene3D" id="1.10.3720.10">
    <property type="entry name" value="MetI-like"/>
    <property type="match status" value="1"/>
</dbReference>
<name>A0ABP7MW67_9MICO</name>
<evidence type="ECO:0000313" key="9">
    <source>
        <dbReference type="EMBL" id="GAA3931078.1"/>
    </source>
</evidence>
<evidence type="ECO:0000256" key="5">
    <source>
        <dbReference type="ARBA" id="ARBA00022989"/>
    </source>
</evidence>
<protein>
    <submittedName>
        <fullName evidence="9">ABC transporter permease</fullName>
    </submittedName>
</protein>
<evidence type="ECO:0000313" key="10">
    <source>
        <dbReference type="Proteomes" id="UP001501591"/>
    </source>
</evidence>
<comment type="similarity">
    <text evidence="7">Belongs to the binding-protein-dependent transport system permease family.</text>
</comment>
<feature type="transmembrane region" description="Helical" evidence="7">
    <location>
        <begin position="175"/>
        <end position="195"/>
    </location>
</feature>
<dbReference type="InterPro" id="IPR045621">
    <property type="entry name" value="BPD_transp_1_N"/>
</dbReference>
<dbReference type="Proteomes" id="UP001501591">
    <property type="component" value="Unassembled WGS sequence"/>
</dbReference>
<dbReference type="PANTHER" id="PTHR43163">
    <property type="entry name" value="DIPEPTIDE TRANSPORT SYSTEM PERMEASE PROTEIN DPPB-RELATED"/>
    <property type="match status" value="1"/>
</dbReference>
<feature type="domain" description="ABC transmembrane type-1" evidence="8">
    <location>
        <begin position="92"/>
        <end position="301"/>
    </location>
</feature>
<keyword evidence="10" id="KW-1185">Reference proteome</keyword>
<dbReference type="PANTHER" id="PTHR43163:SF6">
    <property type="entry name" value="DIPEPTIDE TRANSPORT SYSTEM PERMEASE PROTEIN DPPB-RELATED"/>
    <property type="match status" value="1"/>
</dbReference>
<gene>
    <name evidence="9" type="ORF">GCM10022383_07020</name>
</gene>
<dbReference type="InterPro" id="IPR000515">
    <property type="entry name" value="MetI-like"/>
</dbReference>
<keyword evidence="6 7" id="KW-0472">Membrane</keyword>
<evidence type="ECO:0000256" key="6">
    <source>
        <dbReference type="ARBA" id="ARBA00023136"/>
    </source>
</evidence>
<evidence type="ECO:0000256" key="7">
    <source>
        <dbReference type="RuleBase" id="RU363032"/>
    </source>
</evidence>
<comment type="caution">
    <text evidence="9">The sequence shown here is derived from an EMBL/GenBank/DDBJ whole genome shotgun (WGS) entry which is preliminary data.</text>
</comment>
<dbReference type="Pfam" id="PF19300">
    <property type="entry name" value="BPD_transp_1_N"/>
    <property type="match status" value="1"/>
</dbReference>
<feature type="transmembrane region" description="Helical" evidence="7">
    <location>
        <begin position="7"/>
        <end position="27"/>
    </location>
</feature>
<comment type="subcellular location">
    <subcellularLocation>
        <location evidence="1 7">Cell membrane</location>
        <topology evidence="1 7">Multi-pass membrane protein</topology>
    </subcellularLocation>
</comment>
<evidence type="ECO:0000256" key="1">
    <source>
        <dbReference type="ARBA" id="ARBA00004651"/>
    </source>
</evidence>